<dbReference type="Pfam" id="PF13460">
    <property type="entry name" value="NAD_binding_10"/>
    <property type="match status" value="1"/>
</dbReference>
<dbReference type="EMBL" id="JWTA01000004">
    <property type="protein sequence ID" value="KIC64209.1"/>
    <property type="molecule type" value="Genomic_DNA"/>
</dbReference>
<protein>
    <submittedName>
        <fullName evidence="2">3-beta hydroxysteroid dehydrogenase</fullName>
    </submittedName>
</protein>
<dbReference type="SUPFAM" id="SSF51735">
    <property type="entry name" value="NAD(P)-binding Rossmann-fold domains"/>
    <property type="match status" value="1"/>
</dbReference>
<reference evidence="2 3" key="1">
    <citation type="submission" date="2014-12" db="EMBL/GenBank/DDBJ databases">
        <title>Genome sequencing of Chryseobacterium taiwanense TPW19.</title>
        <authorList>
            <person name="Tan P.W."/>
            <person name="Chan K.-G."/>
        </authorList>
    </citation>
    <scope>NUCLEOTIDE SEQUENCE [LARGE SCALE GENOMIC DNA]</scope>
    <source>
        <strain evidence="2 3">TPW19</strain>
    </source>
</reference>
<evidence type="ECO:0000259" key="1">
    <source>
        <dbReference type="Pfam" id="PF13460"/>
    </source>
</evidence>
<organism evidence="2 3">
    <name type="scientific">Chryseobacterium taiwanense</name>
    <dbReference type="NCBI Taxonomy" id="363331"/>
    <lineage>
        <taxon>Bacteria</taxon>
        <taxon>Pseudomonadati</taxon>
        <taxon>Bacteroidota</taxon>
        <taxon>Flavobacteriia</taxon>
        <taxon>Flavobacteriales</taxon>
        <taxon>Weeksellaceae</taxon>
        <taxon>Chryseobacterium group</taxon>
        <taxon>Chryseobacterium</taxon>
    </lineage>
</organism>
<proteinExistence type="predicted"/>
<dbReference type="RefSeq" id="WP_039366026.1">
    <property type="nucleotide sequence ID" value="NZ_JWTA01000004.1"/>
</dbReference>
<evidence type="ECO:0000313" key="3">
    <source>
        <dbReference type="Proteomes" id="UP000031167"/>
    </source>
</evidence>
<dbReference type="STRING" id="363331.RM51_05720"/>
<name>A0A0B4CSL2_9FLAO</name>
<dbReference type="OrthoDB" id="9807212at2"/>
<evidence type="ECO:0000313" key="2">
    <source>
        <dbReference type="EMBL" id="KIC64209.1"/>
    </source>
</evidence>
<dbReference type="InterPro" id="IPR016040">
    <property type="entry name" value="NAD(P)-bd_dom"/>
</dbReference>
<dbReference type="GO" id="GO:0005737">
    <property type="term" value="C:cytoplasm"/>
    <property type="evidence" value="ECO:0007669"/>
    <property type="project" value="TreeGrafter"/>
</dbReference>
<sequence>MKVFVTGASGFVGSAVVKELIANGHQVTGLARSEESAKFVSEAGAEVLRGDLESLDILQKGAREADGVIHTAFIHDFSDYQTNALKDQKAIEAMGEVLKGTDKPIVVTGGTLGLPLINGKITEESKAPAESIRFSEKAFVSLTEAGVNASIVRLSPSVYGNSELGFKGGFGLMLAELAKANGAAAYIGDGSNVWPAVHRLDAAKLFRLALEKGEKGARYNAVNNDKQLSMKEFAEYIGEKLNIPVESFSKEEAQQYFTWMTYFVQENCPAISTQTQETLGWNPSEKSFIEELDQYFF</sequence>
<dbReference type="GO" id="GO:0004029">
    <property type="term" value="F:aldehyde dehydrogenase (NAD+) activity"/>
    <property type="evidence" value="ECO:0007669"/>
    <property type="project" value="TreeGrafter"/>
</dbReference>
<dbReference type="InterPro" id="IPR051783">
    <property type="entry name" value="NAD(P)-dependent_oxidoreduct"/>
</dbReference>
<dbReference type="CDD" id="cd05262">
    <property type="entry name" value="SDR_a7"/>
    <property type="match status" value="1"/>
</dbReference>
<dbReference type="Gene3D" id="3.40.50.720">
    <property type="entry name" value="NAD(P)-binding Rossmann-like Domain"/>
    <property type="match status" value="1"/>
</dbReference>
<dbReference type="Proteomes" id="UP000031167">
    <property type="component" value="Unassembled WGS sequence"/>
</dbReference>
<feature type="domain" description="NAD(P)-binding" evidence="1">
    <location>
        <begin position="7"/>
        <end position="113"/>
    </location>
</feature>
<gene>
    <name evidence="2" type="ORF">RM51_05720</name>
</gene>
<dbReference type="InterPro" id="IPR036291">
    <property type="entry name" value="NAD(P)-bd_dom_sf"/>
</dbReference>
<dbReference type="PANTHER" id="PTHR48079">
    <property type="entry name" value="PROTEIN YEEZ"/>
    <property type="match status" value="1"/>
</dbReference>
<comment type="caution">
    <text evidence="2">The sequence shown here is derived from an EMBL/GenBank/DDBJ whole genome shotgun (WGS) entry which is preliminary data.</text>
</comment>
<accession>A0A0B4CSL2</accession>
<keyword evidence="3" id="KW-1185">Reference proteome</keyword>
<dbReference type="PANTHER" id="PTHR48079:SF9">
    <property type="entry name" value="PUTATIVE-RELATED"/>
    <property type="match status" value="1"/>
</dbReference>
<dbReference type="AlphaFoldDB" id="A0A0B4CSL2"/>